<keyword evidence="2" id="KW-1185">Reference proteome</keyword>
<gene>
    <name evidence="1" type="ORF">Pmani_013165</name>
</gene>
<reference evidence="1" key="1">
    <citation type="submission" date="2023-11" db="EMBL/GenBank/DDBJ databases">
        <title>Genome assemblies of two species of porcelain crab, Petrolisthes cinctipes and Petrolisthes manimaculis (Anomura: Porcellanidae).</title>
        <authorList>
            <person name="Angst P."/>
        </authorList>
    </citation>
    <scope>NUCLEOTIDE SEQUENCE</scope>
    <source>
        <strain evidence="1">PB745_02</strain>
        <tissue evidence="1">Gill</tissue>
    </source>
</reference>
<comment type="caution">
    <text evidence="1">The sequence shown here is derived from an EMBL/GenBank/DDBJ whole genome shotgun (WGS) entry which is preliminary data.</text>
</comment>
<evidence type="ECO:0000313" key="1">
    <source>
        <dbReference type="EMBL" id="KAK4315622.1"/>
    </source>
</evidence>
<accession>A0AAE1PZ30</accession>
<dbReference type="EMBL" id="JAWZYT010001099">
    <property type="protein sequence ID" value="KAK4315622.1"/>
    <property type="molecule type" value="Genomic_DNA"/>
</dbReference>
<organism evidence="1 2">
    <name type="scientific">Petrolisthes manimaculis</name>
    <dbReference type="NCBI Taxonomy" id="1843537"/>
    <lineage>
        <taxon>Eukaryota</taxon>
        <taxon>Metazoa</taxon>
        <taxon>Ecdysozoa</taxon>
        <taxon>Arthropoda</taxon>
        <taxon>Crustacea</taxon>
        <taxon>Multicrustacea</taxon>
        <taxon>Malacostraca</taxon>
        <taxon>Eumalacostraca</taxon>
        <taxon>Eucarida</taxon>
        <taxon>Decapoda</taxon>
        <taxon>Pleocyemata</taxon>
        <taxon>Anomura</taxon>
        <taxon>Galatheoidea</taxon>
        <taxon>Porcellanidae</taxon>
        <taxon>Petrolisthes</taxon>
    </lineage>
</organism>
<dbReference type="Proteomes" id="UP001292094">
    <property type="component" value="Unassembled WGS sequence"/>
</dbReference>
<name>A0AAE1PZ30_9EUCA</name>
<proteinExistence type="predicted"/>
<protein>
    <submittedName>
        <fullName evidence="1">Uncharacterized protein</fullName>
    </submittedName>
</protein>
<sequence>MEVFGTACVVVAGGADTRVLCEDREGSPGVLRELQRITTTSPYKISLAPYKSPGAMTTWVLAVADPLHAPSSSSSSGGGRRGGGSISLLVYSHHLARFTSLQRERLEGVVWVDLVSQGPYLLLAAITEDLHGHTDGRLLIYRIELRGSGAPVPYMKLVQEVSVEEPREAHFTPSATPGMVSLYVLTRQGRIIRYSATGHLHRLQWSGEVHLAGRVRMAVWRGAARGLGVTAVTRLAVSGRGCSGSRHLTPPPRPALVLEERYRGQD</sequence>
<evidence type="ECO:0000313" key="2">
    <source>
        <dbReference type="Proteomes" id="UP001292094"/>
    </source>
</evidence>
<dbReference type="AlphaFoldDB" id="A0AAE1PZ30"/>